<dbReference type="Pfam" id="PF00984">
    <property type="entry name" value="UDPG_MGDP_dh"/>
    <property type="match status" value="1"/>
</dbReference>
<dbReference type="PANTHER" id="PTHR43491:SF1">
    <property type="entry name" value="UDP-N-ACETYL-D-MANNOSAMINE DEHYDROGENASE"/>
    <property type="match status" value="1"/>
</dbReference>
<dbReference type="Pfam" id="PF03720">
    <property type="entry name" value="UDPG_MGDP_dh_C"/>
    <property type="match status" value="1"/>
</dbReference>
<protein>
    <submittedName>
        <fullName evidence="5">UDP-N-acetyl-D-glucosamine dehydrogenase</fullName>
    </submittedName>
</protein>
<dbReference type="EMBL" id="FXWG01000002">
    <property type="protein sequence ID" value="SMQ69065.1"/>
    <property type="molecule type" value="Genomic_DNA"/>
</dbReference>
<dbReference type="InterPro" id="IPR014027">
    <property type="entry name" value="UDP-Glc/GDP-Man_DH_C"/>
</dbReference>
<dbReference type="GO" id="GO:0016616">
    <property type="term" value="F:oxidoreductase activity, acting on the CH-OH group of donors, NAD or NADP as acceptor"/>
    <property type="evidence" value="ECO:0007669"/>
    <property type="project" value="InterPro"/>
</dbReference>
<dbReference type="Gene3D" id="3.40.50.720">
    <property type="entry name" value="NAD(P)-binding Rossmann-like Domain"/>
    <property type="match status" value="2"/>
</dbReference>
<dbReference type="SUPFAM" id="SSF51735">
    <property type="entry name" value="NAD(P)-binding Rossmann-fold domains"/>
    <property type="match status" value="1"/>
</dbReference>
<dbReference type="GO" id="GO:0051287">
    <property type="term" value="F:NAD binding"/>
    <property type="evidence" value="ECO:0007669"/>
    <property type="project" value="InterPro"/>
</dbReference>
<evidence type="ECO:0000256" key="1">
    <source>
        <dbReference type="ARBA" id="ARBA00023002"/>
    </source>
</evidence>
<dbReference type="GO" id="GO:0000271">
    <property type="term" value="P:polysaccharide biosynthetic process"/>
    <property type="evidence" value="ECO:0007669"/>
    <property type="project" value="InterPro"/>
</dbReference>
<dbReference type="SMART" id="SM00984">
    <property type="entry name" value="UDPG_MGDP_dh_C"/>
    <property type="match status" value="1"/>
</dbReference>
<dbReference type="InterPro" id="IPR001732">
    <property type="entry name" value="UDP-Glc/GDP-Man_DH_N"/>
</dbReference>
<evidence type="ECO:0000256" key="2">
    <source>
        <dbReference type="ARBA" id="ARBA00023027"/>
    </source>
</evidence>
<evidence type="ECO:0000313" key="6">
    <source>
        <dbReference type="Proteomes" id="UP000194420"/>
    </source>
</evidence>
<gene>
    <name evidence="5" type="ORF">SAMN06297468_1311</name>
</gene>
<sequence>MSENFNRLLERIESRDAKVGILGMGYVGLPLSVAAFDAGFPVLGFDVDETKIASLNAAQSPIERVANSRLATMREEGLFEVTSDFSRTSECDLLIICVPTPLGKHREPDLSYVVQTVEAIKPNLRKGQLVSLESTTYPGTSRDLIKPILESTGLESGADFFIAYSPEREDPGNPDFETRTIPKVVGGDGDHALQAATAFYGAVVEKAVPVSSCEVAEAVKLTENIFRSVNIALVNELKIIYARLGINVWDVIDAAATKPFGFMPFYPGPGLGGHCIPIDPFYLTWRAREFQVPTRFIELAGEVNLQAPYFVIEEVAKALSDRKHKSVAGSRILLLGVAYKKNVEDTRESPGFVLIEELERRGAKVDFYDPYVPVIPNLREHPEMVGRKSEDFDPENFSEYDAILLCTDHDNVDYEAIAERADLIVDTRNVFDHSKNNIVQA</sequence>
<dbReference type="PIRSF" id="PIRSF000124">
    <property type="entry name" value="UDPglc_GDPman_dh"/>
    <property type="match status" value="1"/>
</dbReference>
<feature type="domain" description="UDP-glucose/GDP-mannose dehydrogenase C-terminal" evidence="4">
    <location>
        <begin position="333"/>
        <end position="433"/>
    </location>
</feature>
<dbReference type="PANTHER" id="PTHR43491">
    <property type="entry name" value="UDP-N-ACETYL-D-MANNOSAMINE DEHYDROGENASE"/>
    <property type="match status" value="1"/>
</dbReference>
<dbReference type="Proteomes" id="UP000194420">
    <property type="component" value="Unassembled WGS sequence"/>
</dbReference>
<keyword evidence="1" id="KW-0560">Oxidoreductase</keyword>
<dbReference type="InterPro" id="IPR036220">
    <property type="entry name" value="UDP-Glc/GDP-Man_DH_C_sf"/>
</dbReference>
<dbReference type="AlphaFoldDB" id="A0A1Y6F2J4"/>
<proteinExistence type="inferred from homology"/>
<dbReference type="InterPro" id="IPR017476">
    <property type="entry name" value="UDP-Glc/GDP-Man"/>
</dbReference>
<organism evidence="5 6">
    <name type="scientific">Altererythrobacter xiamenensis</name>
    <dbReference type="NCBI Taxonomy" id="1316679"/>
    <lineage>
        <taxon>Bacteria</taxon>
        <taxon>Pseudomonadati</taxon>
        <taxon>Pseudomonadota</taxon>
        <taxon>Alphaproteobacteria</taxon>
        <taxon>Sphingomonadales</taxon>
        <taxon>Erythrobacteraceae</taxon>
        <taxon>Altererythrobacter</taxon>
    </lineage>
</organism>
<dbReference type="InterPro" id="IPR036291">
    <property type="entry name" value="NAD(P)-bd_dom_sf"/>
</dbReference>
<name>A0A1Y6F2J4_9SPHN</name>
<keyword evidence="2" id="KW-0520">NAD</keyword>
<dbReference type="PIRSF" id="PIRSF500136">
    <property type="entry name" value="UDP_ManNAc_DH"/>
    <property type="match status" value="1"/>
</dbReference>
<comment type="similarity">
    <text evidence="3">Belongs to the UDP-glucose/GDP-mannose dehydrogenase family.</text>
</comment>
<dbReference type="SUPFAM" id="SSF52413">
    <property type="entry name" value="UDP-glucose/GDP-mannose dehydrogenase C-terminal domain"/>
    <property type="match status" value="1"/>
</dbReference>
<dbReference type="Pfam" id="PF03721">
    <property type="entry name" value="UDPG_MGDP_dh_N"/>
    <property type="match status" value="1"/>
</dbReference>
<evidence type="ECO:0000259" key="4">
    <source>
        <dbReference type="SMART" id="SM00984"/>
    </source>
</evidence>
<dbReference type="InterPro" id="IPR008927">
    <property type="entry name" value="6-PGluconate_DH-like_C_sf"/>
</dbReference>
<dbReference type="RefSeq" id="WP_200810301.1">
    <property type="nucleotide sequence ID" value="NZ_FXWG01000002.1"/>
</dbReference>
<keyword evidence="6" id="KW-1185">Reference proteome</keyword>
<evidence type="ECO:0000256" key="3">
    <source>
        <dbReference type="PIRNR" id="PIRNR000124"/>
    </source>
</evidence>
<evidence type="ECO:0000313" key="5">
    <source>
        <dbReference type="EMBL" id="SMQ69065.1"/>
    </source>
</evidence>
<dbReference type="InterPro" id="IPR028359">
    <property type="entry name" value="UDP_ManNAc/GlcNAc_DH"/>
</dbReference>
<dbReference type="InterPro" id="IPR014026">
    <property type="entry name" value="UDP-Glc/GDP-Man_DH_dimer"/>
</dbReference>
<dbReference type="SUPFAM" id="SSF48179">
    <property type="entry name" value="6-phosphogluconate dehydrogenase C-terminal domain-like"/>
    <property type="match status" value="1"/>
</dbReference>
<dbReference type="NCBIfam" id="TIGR03026">
    <property type="entry name" value="NDP-sugDHase"/>
    <property type="match status" value="1"/>
</dbReference>
<dbReference type="GO" id="GO:0016628">
    <property type="term" value="F:oxidoreductase activity, acting on the CH-CH group of donors, NAD or NADP as acceptor"/>
    <property type="evidence" value="ECO:0007669"/>
    <property type="project" value="InterPro"/>
</dbReference>
<reference evidence="6" key="1">
    <citation type="submission" date="2017-04" db="EMBL/GenBank/DDBJ databases">
        <authorList>
            <person name="Varghese N."/>
            <person name="Submissions S."/>
        </authorList>
    </citation>
    <scope>NUCLEOTIDE SEQUENCE [LARGE SCALE GENOMIC DNA]</scope>
</reference>
<accession>A0A1Y6F2J4</accession>